<evidence type="ECO:0000313" key="4">
    <source>
        <dbReference type="Proteomes" id="UP000237347"/>
    </source>
</evidence>
<keyword evidence="4" id="KW-1185">Reference proteome</keyword>
<dbReference type="Gene3D" id="2.80.10.50">
    <property type="match status" value="2"/>
</dbReference>
<name>A0AAW0KQ81_QUESU</name>
<dbReference type="AlphaFoldDB" id="A0AAW0KQ81"/>
<keyword evidence="1" id="KW-0472">Membrane</keyword>
<dbReference type="SUPFAM" id="SSF50405">
    <property type="entry name" value="Actin-crosslinking proteins"/>
    <property type="match status" value="2"/>
</dbReference>
<proteinExistence type="predicted"/>
<dbReference type="PANTHER" id="PTHR31205">
    <property type="entry name" value="ACTIN CROSS-LINKING PROTEIN (DUF569)"/>
    <property type="match status" value="1"/>
</dbReference>
<dbReference type="EMBL" id="PKMF04000259">
    <property type="protein sequence ID" value="KAK7840536.1"/>
    <property type="molecule type" value="Genomic_DNA"/>
</dbReference>
<evidence type="ECO:0000256" key="1">
    <source>
        <dbReference type="SAM" id="Phobius"/>
    </source>
</evidence>
<dbReference type="Proteomes" id="UP000237347">
    <property type="component" value="Unassembled WGS sequence"/>
</dbReference>
<comment type="caution">
    <text evidence="3">The sequence shown here is derived from an EMBL/GenBank/DDBJ whole genome shotgun (WGS) entry which is preliminary data.</text>
</comment>
<feature type="transmembrane region" description="Helical" evidence="1">
    <location>
        <begin position="227"/>
        <end position="246"/>
    </location>
</feature>
<sequence length="475" mass="54153">MEFFKDATAVRLRSHFCKYLVAEDDEEKVRQRSSGASNRAFWTIEFVEENSNLIRLKSCHGKYLKASDEPFLLGMTGNKVLQAMPVSENDSSIEWEPRKDGVYLKLRTKSGNYLRGNGGTPPWRNTVTHDLPSRTATQDWILWEVDMDITRDRSFLSSFSMNSSVVEDSEGSECSETSMPSAISIDADIASERKNEEGSGNSKKSDEDEIIKLGAQVAEYQRREKMFWLWLVLCWVICGLLIFLFLCTVMSGSTTEQYLFYLKLKGFGFGNVDARFNWSKTARGVVSAMELFQNAQVVRLRGHHDKFLFADDDEKSVSQDPNGSVKNARWTLEMVKNANVLRFKSCYGKYLTASKMPFLLGMTGKKVLQTFPKRLDSSVEWEPIREGFQVKLKTRYGQYLRGNGGVPLWRNSITHDIRHSTATSNWVLWDVDIVEIQRHSPLPRPMSQGAIRTGSLALEASSKIKLLYPKSREEV</sequence>
<gene>
    <name evidence="3" type="ORF">CFP56_016602</name>
</gene>
<reference evidence="3 4" key="1">
    <citation type="journal article" date="2018" name="Sci. Data">
        <title>The draft genome sequence of cork oak.</title>
        <authorList>
            <person name="Ramos A.M."/>
            <person name="Usie A."/>
            <person name="Barbosa P."/>
            <person name="Barros P.M."/>
            <person name="Capote T."/>
            <person name="Chaves I."/>
            <person name="Simoes F."/>
            <person name="Abreu I."/>
            <person name="Carrasquinho I."/>
            <person name="Faro C."/>
            <person name="Guimaraes J.B."/>
            <person name="Mendonca D."/>
            <person name="Nobrega F."/>
            <person name="Rodrigues L."/>
            <person name="Saibo N.J.M."/>
            <person name="Varela M.C."/>
            <person name="Egas C."/>
            <person name="Matos J."/>
            <person name="Miguel C.M."/>
            <person name="Oliveira M.M."/>
            <person name="Ricardo C.P."/>
            <person name="Goncalves S."/>
        </authorList>
    </citation>
    <scope>NUCLEOTIDE SEQUENCE [LARGE SCALE GENOMIC DNA]</scope>
    <source>
        <strain evidence="4">cv. HL8</strain>
    </source>
</reference>
<dbReference type="InterPro" id="IPR008999">
    <property type="entry name" value="Actin-crosslinking"/>
</dbReference>
<feature type="domain" description="DUF569" evidence="2">
    <location>
        <begin position="1"/>
        <end position="143"/>
    </location>
</feature>
<accession>A0AAW0KQ81</accession>
<dbReference type="FunFam" id="2.80.10.50:FF:000067">
    <property type="entry name" value="BnaC05g19630D protein"/>
    <property type="match status" value="2"/>
</dbReference>
<dbReference type="InterPro" id="IPR007679">
    <property type="entry name" value="DUF569"/>
</dbReference>
<keyword evidence="1" id="KW-1133">Transmembrane helix</keyword>
<evidence type="ECO:0000313" key="3">
    <source>
        <dbReference type="EMBL" id="KAK7840536.1"/>
    </source>
</evidence>
<evidence type="ECO:0000259" key="2">
    <source>
        <dbReference type="Pfam" id="PF04601"/>
    </source>
</evidence>
<keyword evidence="1" id="KW-0812">Transmembrane</keyword>
<dbReference type="PANTHER" id="PTHR31205:SF77">
    <property type="entry name" value="CROSS-LINKING PROTEIN, PUTATIVE (DUF569)-RELATED"/>
    <property type="match status" value="1"/>
</dbReference>
<organism evidence="3 4">
    <name type="scientific">Quercus suber</name>
    <name type="common">Cork oak</name>
    <dbReference type="NCBI Taxonomy" id="58331"/>
    <lineage>
        <taxon>Eukaryota</taxon>
        <taxon>Viridiplantae</taxon>
        <taxon>Streptophyta</taxon>
        <taxon>Embryophyta</taxon>
        <taxon>Tracheophyta</taxon>
        <taxon>Spermatophyta</taxon>
        <taxon>Magnoliopsida</taxon>
        <taxon>eudicotyledons</taxon>
        <taxon>Gunneridae</taxon>
        <taxon>Pentapetalae</taxon>
        <taxon>rosids</taxon>
        <taxon>fabids</taxon>
        <taxon>Fagales</taxon>
        <taxon>Fagaceae</taxon>
        <taxon>Quercus</taxon>
    </lineage>
</organism>
<dbReference type="CDD" id="cd23340">
    <property type="entry name" value="beta-trefoil_FSCN_ACP-like"/>
    <property type="match status" value="2"/>
</dbReference>
<protein>
    <recommendedName>
        <fullName evidence="2">DUF569 domain-containing protein</fullName>
    </recommendedName>
</protein>
<feature type="domain" description="DUF569" evidence="2">
    <location>
        <begin position="289"/>
        <end position="429"/>
    </location>
</feature>
<dbReference type="Pfam" id="PF04601">
    <property type="entry name" value="DUF569"/>
    <property type="match status" value="2"/>
</dbReference>